<reference evidence="1 2" key="1">
    <citation type="submission" date="2023-09" db="EMBL/GenBank/DDBJ databases">
        <title>Pyrofollis japonicus gen. nov. sp. nov., a novel member of the family Pyrodictiaceae isolated from the Iheya North hydrothermal field.</title>
        <authorList>
            <person name="Miyazaki U."/>
            <person name="Sanari M."/>
            <person name="Tame A."/>
            <person name="Kitajima M."/>
            <person name="Okamoto A."/>
            <person name="Sawayama S."/>
            <person name="Miyazaki J."/>
            <person name="Takai K."/>
            <person name="Nakagawa S."/>
        </authorList>
    </citation>
    <scope>NUCLEOTIDE SEQUENCE [LARGE SCALE GENOMIC DNA]</scope>
    <source>
        <strain evidence="1 2">AV2</strain>
    </source>
</reference>
<dbReference type="Proteomes" id="UP001341135">
    <property type="component" value="Chromosome"/>
</dbReference>
<proteinExistence type="predicted"/>
<evidence type="ECO:0000313" key="2">
    <source>
        <dbReference type="Proteomes" id="UP001341135"/>
    </source>
</evidence>
<protein>
    <submittedName>
        <fullName evidence="1">Uncharacterized protein</fullName>
    </submittedName>
</protein>
<gene>
    <name evidence="1" type="ORF">PABY_13210</name>
</gene>
<name>A0ABM8IW16_9CREN</name>
<dbReference type="EMBL" id="AP028907">
    <property type="protein sequence ID" value="BES81754.1"/>
    <property type="molecule type" value="Genomic_DNA"/>
</dbReference>
<evidence type="ECO:0000313" key="1">
    <source>
        <dbReference type="EMBL" id="BES81754.1"/>
    </source>
</evidence>
<sequence>MYYEHKQHKEKYTVHPISLAEHREHDLYRDYSRNVKDKKGLIISDYNHGSIKLSMVELFSMWPNKEEPLERFSSEYKDEKFAKYGSRLVVFTSIDKGEKEGWLKPGPQLPPALKCLQVDSYVTTNLLIQIYSHPYLSTQYTTLGGSANSLRQMLSQVHLLESSTVQNMLQQLYYNIDYIADSGSHYSSLSAKVSKINIEKDFNSIISEIISIINELEKRFRRAYELDLIKYDDWQIISDKLQKLGLLTEMLYKIRGKHIDILDALSIINKIETSVEEIAEETKKRVPLVALLLAPVFIHFERIINPVMKALVSRLYNAKVTEDSLAKE</sequence>
<accession>A0ABM8IW16</accession>
<organism evidence="1 2">
    <name type="scientific">Pyrodictium abyssi</name>
    <dbReference type="NCBI Taxonomy" id="54256"/>
    <lineage>
        <taxon>Archaea</taxon>
        <taxon>Thermoproteota</taxon>
        <taxon>Thermoprotei</taxon>
        <taxon>Desulfurococcales</taxon>
        <taxon>Pyrodictiaceae</taxon>
        <taxon>Pyrodictium</taxon>
    </lineage>
</organism>
<keyword evidence="2" id="KW-1185">Reference proteome</keyword>